<protein>
    <recommendedName>
        <fullName evidence="3">DUF2281 domain-containing protein</fullName>
    </recommendedName>
</protein>
<evidence type="ECO:0000313" key="1">
    <source>
        <dbReference type="EMBL" id="OAH96211.1"/>
    </source>
</evidence>
<reference evidence="1 2" key="1">
    <citation type="submission" date="2016-03" db="EMBL/GenBank/DDBJ databases">
        <authorList>
            <person name="Ploux O."/>
        </authorList>
    </citation>
    <scope>NUCLEOTIDE SEQUENCE [LARGE SCALE GENOMIC DNA]</scope>
    <source>
        <strain evidence="1 2">R-45363</strain>
    </source>
</reference>
<comment type="caution">
    <text evidence="1">The sequence shown here is derived from an EMBL/GenBank/DDBJ whole genome shotgun (WGS) entry which is preliminary data.</text>
</comment>
<name>A0A177LRT7_METMH</name>
<evidence type="ECO:0008006" key="3">
    <source>
        <dbReference type="Google" id="ProtNLM"/>
    </source>
</evidence>
<accession>A0A177LRT7</accession>
<dbReference type="RefSeq" id="WP_064010875.1">
    <property type="nucleotide sequence ID" value="NZ_LUUG01000136.1"/>
</dbReference>
<gene>
    <name evidence="1" type="ORF">A1332_23145</name>
</gene>
<dbReference type="EMBL" id="LUUG01000136">
    <property type="protein sequence ID" value="OAH96211.1"/>
    <property type="molecule type" value="Genomic_DNA"/>
</dbReference>
<organism evidence="1 2">
    <name type="scientific">Methylomonas methanica</name>
    <dbReference type="NCBI Taxonomy" id="421"/>
    <lineage>
        <taxon>Bacteria</taxon>
        <taxon>Pseudomonadati</taxon>
        <taxon>Pseudomonadota</taxon>
        <taxon>Gammaproteobacteria</taxon>
        <taxon>Methylococcales</taxon>
        <taxon>Methylococcaceae</taxon>
        <taxon>Methylomonas</taxon>
    </lineage>
</organism>
<sequence length="75" mass="8682">MLQEQLIEEIKQIPNEKLAEVYDLIHYFRLGLVQEQSTDTIRQRPIGLAKGQLEIPASFFEPLPNDILNTFEGIK</sequence>
<proteinExistence type="predicted"/>
<dbReference type="Proteomes" id="UP000078090">
    <property type="component" value="Unassembled WGS sequence"/>
</dbReference>
<dbReference type="OrthoDB" id="467338at2"/>
<dbReference type="AlphaFoldDB" id="A0A177LRT7"/>
<evidence type="ECO:0000313" key="2">
    <source>
        <dbReference type="Proteomes" id="UP000078090"/>
    </source>
</evidence>